<reference evidence="4 5" key="1">
    <citation type="journal article" date="2023" name="Antonie Van Leeuwenhoek">
        <title>Mesoterricola silvestris gen. nov., sp. nov., Mesoterricola sediminis sp. nov., Geothrix oryzae sp. nov., Geothrix edaphica sp. nov., Geothrix rubra sp. nov., and Geothrix limicola sp. nov., six novel members of Acidobacteriota isolated from soils.</title>
        <authorList>
            <person name="Itoh H."/>
            <person name="Sugisawa Y."/>
            <person name="Mise K."/>
            <person name="Xu Z."/>
            <person name="Kuniyasu M."/>
            <person name="Ushijima N."/>
            <person name="Kawano K."/>
            <person name="Kobayashi E."/>
            <person name="Shiratori Y."/>
            <person name="Masuda Y."/>
            <person name="Senoo K."/>
        </authorList>
    </citation>
    <scope>NUCLEOTIDE SEQUENCE [LARGE SCALE GENOMIC DNA]</scope>
    <source>
        <strain evidence="4 5">Red803</strain>
    </source>
</reference>
<dbReference type="Proteomes" id="UP001165089">
    <property type="component" value="Unassembled WGS sequence"/>
</dbReference>
<evidence type="ECO:0000313" key="4">
    <source>
        <dbReference type="EMBL" id="GLH69799.1"/>
    </source>
</evidence>
<comment type="similarity">
    <text evidence="1">Belongs to the glycosyltransferase 2 family. WaaE/KdtX subfamily.</text>
</comment>
<proteinExistence type="inferred from homology"/>
<feature type="repeat" description="TPR" evidence="2">
    <location>
        <begin position="257"/>
        <end position="290"/>
    </location>
</feature>
<dbReference type="SUPFAM" id="SSF48452">
    <property type="entry name" value="TPR-like"/>
    <property type="match status" value="1"/>
</dbReference>
<dbReference type="InterPro" id="IPR001173">
    <property type="entry name" value="Glyco_trans_2-like"/>
</dbReference>
<sequence>MGPMPTLSLSMIVKNEAAHLPRCLASVRDLVDEIVVVDTGSTDETVHIAETFGARVGHFPWTGDFSAARNASLRLCTGDWILVLDADEAVDPLDHPTLRKACEQKRIPAFTLTFRNYFLDGDRLMMDQAVQPNDGRYPLGAGYSLFATHRGLRLCRNAPGLAFTGRIHELLDPYFHRRKLPIGSLDAVIHHFGKVDLAREEAKKTLYLQMALDAAGAEPRNQQHQFNVLLQAAVARDWELAIRAGTAWLALSPAPKTSGLMTLAVAYQGAGRVEESIPLFQRILALEPDHPTALCRLALSLAALQRTSEALEMLEGTLRRRPDLSAIWLAIVDILSAMRRYDDTREVLKRAVAACPKDPALRTKQVDLDLQLGLKAQAVADAWEALRAIPACGGGQWHSLVASHLLASGHAPEARVVVDLGLKAFPGNPELEALRHSMATPI</sequence>
<dbReference type="SUPFAM" id="SSF53448">
    <property type="entry name" value="Nucleotide-diphospho-sugar transferases"/>
    <property type="match status" value="1"/>
</dbReference>
<dbReference type="PANTHER" id="PTHR43630:SF2">
    <property type="entry name" value="GLYCOSYLTRANSFERASE"/>
    <property type="match status" value="1"/>
</dbReference>
<evidence type="ECO:0000259" key="3">
    <source>
        <dbReference type="Pfam" id="PF00535"/>
    </source>
</evidence>
<dbReference type="InterPro" id="IPR029044">
    <property type="entry name" value="Nucleotide-diphossugar_trans"/>
</dbReference>
<dbReference type="PROSITE" id="PS50005">
    <property type="entry name" value="TPR"/>
    <property type="match status" value="1"/>
</dbReference>
<name>A0ABQ5Q5L3_9BACT</name>
<organism evidence="4 5">
    <name type="scientific">Geothrix rubra</name>
    <dbReference type="NCBI Taxonomy" id="2927977"/>
    <lineage>
        <taxon>Bacteria</taxon>
        <taxon>Pseudomonadati</taxon>
        <taxon>Acidobacteriota</taxon>
        <taxon>Holophagae</taxon>
        <taxon>Holophagales</taxon>
        <taxon>Holophagaceae</taxon>
        <taxon>Geothrix</taxon>
    </lineage>
</organism>
<dbReference type="Pfam" id="PF14559">
    <property type="entry name" value="TPR_19"/>
    <property type="match status" value="1"/>
</dbReference>
<feature type="domain" description="Glycosyltransferase 2-like" evidence="3">
    <location>
        <begin position="10"/>
        <end position="127"/>
    </location>
</feature>
<comment type="caution">
    <text evidence="4">The sequence shown here is derived from an EMBL/GenBank/DDBJ whole genome shotgun (WGS) entry which is preliminary data.</text>
</comment>
<dbReference type="PANTHER" id="PTHR43630">
    <property type="entry name" value="POLY-BETA-1,6-N-ACETYL-D-GLUCOSAMINE SYNTHASE"/>
    <property type="match status" value="1"/>
</dbReference>
<dbReference type="CDD" id="cd02511">
    <property type="entry name" value="Beta4Glucosyltransferase"/>
    <property type="match status" value="1"/>
</dbReference>
<dbReference type="SMART" id="SM00028">
    <property type="entry name" value="TPR"/>
    <property type="match status" value="3"/>
</dbReference>
<evidence type="ECO:0000256" key="2">
    <source>
        <dbReference type="PROSITE-ProRule" id="PRU00339"/>
    </source>
</evidence>
<gene>
    <name evidence="4" type="ORF">GETHPA_13320</name>
</gene>
<keyword evidence="2" id="KW-0802">TPR repeat</keyword>
<evidence type="ECO:0000313" key="5">
    <source>
        <dbReference type="Proteomes" id="UP001165089"/>
    </source>
</evidence>
<accession>A0ABQ5Q5L3</accession>
<dbReference type="Gene3D" id="1.25.40.10">
    <property type="entry name" value="Tetratricopeptide repeat domain"/>
    <property type="match status" value="1"/>
</dbReference>
<evidence type="ECO:0000256" key="1">
    <source>
        <dbReference type="ARBA" id="ARBA00038494"/>
    </source>
</evidence>
<dbReference type="Pfam" id="PF00535">
    <property type="entry name" value="Glycos_transf_2"/>
    <property type="match status" value="1"/>
</dbReference>
<protein>
    <recommendedName>
        <fullName evidence="3">Glycosyltransferase 2-like domain-containing protein</fullName>
    </recommendedName>
</protein>
<dbReference type="Gene3D" id="3.90.550.10">
    <property type="entry name" value="Spore Coat Polysaccharide Biosynthesis Protein SpsA, Chain A"/>
    <property type="match status" value="1"/>
</dbReference>
<dbReference type="InterPro" id="IPR019734">
    <property type="entry name" value="TPR_rpt"/>
</dbReference>
<dbReference type="RefSeq" id="WP_285723855.1">
    <property type="nucleotide sequence ID" value="NZ_BSDD01000002.1"/>
</dbReference>
<dbReference type="InterPro" id="IPR011990">
    <property type="entry name" value="TPR-like_helical_dom_sf"/>
</dbReference>
<dbReference type="EMBL" id="BSDD01000002">
    <property type="protein sequence ID" value="GLH69799.1"/>
    <property type="molecule type" value="Genomic_DNA"/>
</dbReference>
<keyword evidence="5" id="KW-1185">Reference proteome</keyword>